<keyword evidence="1" id="KW-0732">Signal</keyword>
<keyword evidence="6" id="KW-1185">Reference proteome</keyword>
<dbReference type="InterPro" id="IPR001507">
    <property type="entry name" value="ZP_dom"/>
</dbReference>
<dbReference type="Proteomes" id="UP000054630">
    <property type="component" value="Unassembled WGS sequence"/>
</dbReference>
<name>A0A0V0RPK7_9BILA</name>
<keyword evidence="3" id="KW-0472">Membrane</keyword>
<evidence type="ECO:0000259" key="4">
    <source>
        <dbReference type="PROSITE" id="PS51034"/>
    </source>
</evidence>
<gene>
    <name evidence="5" type="ORF">T07_10467</name>
</gene>
<dbReference type="OrthoDB" id="8963415at2759"/>
<dbReference type="STRING" id="6336.A0A0V0RPK7"/>
<dbReference type="PANTHER" id="PTHR14002">
    <property type="entry name" value="ENDOGLIN/TGF-BETA RECEPTOR TYPE III"/>
    <property type="match status" value="1"/>
</dbReference>
<keyword evidence="3" id="KW-0812">Transmembrane</keyword>
<dbReference type="InterPro" id="IPR042235">
    <property type="entry name" value="ZP-C_dom"/>
</dbReference>
<dbReference type="AlphaFoldDB" id="A0A0V0RPK7"/>
<evidence type="ECO:0000256" key="1">
    <source>
        <dbReference type="ARBA" id="ARBA00022729"/>
    </source>
</evidence>
<protein>
    <recommendedName>
        <fullName evidence="4">ZP domain-containing protein</fullName>
    </recommendedName>
</protein>
<comment type="caution">
    <text evidence="5">The sequence shown here is derived from an EMBL/GenBank/DDBJ whole genome shotgun (WGS) entry which is preliminary data.</text>
</comment>
<dbReference type="InterPro" id="IPR055355">
    <property type="entry name" value="ZP-C"/>
</dbReference>
<dbReference type="Pfam" id="PF00100">
    <property type="entry name" value="Zona_pellucida"/>
    <property type="match status" value="1"/>
</dbReference>
<evidence type="ECO:0000313" key="6">
    <source>
        <dbReference type="Proteomes" id="UP000054630"/>
    </source>
</evidence>
<accession>A0A0V0RPK7</accession>
<feature type="domain" description="ZP" evidence="4">
    <location>
        <begin position="232"/>
        <end position="566"/>
    </location>
</feature>
<dbReference type="PROSITE" id="PS51034">
    <property type="entry name" value="ZP_2"/>
    <property type="match status" value="1"/>
</dbReference>
<reference evidence="5 6" key="1">
    <citation type="submission" date="2015-01" db="EMBL/GenBank/DDBJ databases">
        <title>Evolution of Trichinella species and genotypes.</title>
        <authorList>
            <person name="Korhonen P.K."/>
            <person name="Edoardo P."/>
            <person name="Giuseppe L.R."/>
            <person name="Gasser R.B."/>
        </authorList>
    </citation>
    <scope>NUCLEOTIDE SEQUENCE [LARGE SCALE GENOMIC DNA]</scope>
    <source>
        <strain evidence="5">ISS37</strain>
    </source>
</reference>
<evidence type="ECO:0000256" key="3">
    <source>
        <dbReference type="SAM" id="Phobius"/>
    </source>
</evidence>
<dbReference type="Gene3D" id="2.60.40.3210">
    <property type="entry name" value="Zona pellucida, ZP-N domain"/>
    <property type="match status" value="1"/>
</dbReference>
<proteinExistence type="predicted"/>
<dbReference type="SMART" id="SM00241">
    <property type="entry name" value="ZP"/>
    <property type="match status" value="1"/>
</dbReference>
<organism evidence="5 6">
    <name type="scientific">Trichinella nelsoni</name>
    <dbReference type="NCBI Taxonomy" id="6336"/>
    <lineage>
        <taxon>Eukaryota</taxon>
        <taxon>Metazoa</taxon>
        <taxon>Ecdysozoa</taxon>
        <taxon>Nematoda</taxon>
        <taxon>Enoplea</taxon>
        <taxon>Dorylaimia</taxon>
        <taxon>Trichinellida</taxon>
        <taxon>Trichinellidae</taxon>
        <taxon>Trichinella</taxon>
    </lineage>
</organism>
<dbReference type="PANTHER" id="PTHR14002:SF45">
    <property type="entry name" value="ZP DOMAIN-CONTAINING PROTEIN"/>
    <property type="match status" value="1"/>
</dbReference>
<feature type="transmembrane region" description="Helical" evidence="3">
    <location>
        <begin position="651"/>
        <end position="673"/>
    </location>
</feature>
<keyword evidence="3" id="KW-1133">Transmembrane helix</keyword>
<evidence type="ECO:0000313" key="5">
    <source>
        <dbReference type="EMBL" id="KRX16367.1"/>
    </source>
</evidence>
<evidence type="ECO:0000256" key="2">
    <source>
        <dbReference type="ARBA" id="ARBA00023157"/>
    </source>
</evidence>
<sequence length="715" mass="79846">MVTSCVQRKVKGRGKKALLLVHAAEAPARHLHRGWSYSLAAETRLVANELKIDNLYELFCSLGKSSKMKHKQECFCYALACSHFNNVCFFRCLVSSAVQTTQFSPTKRRAIGKKIKPKIPSTTKMVVKWTLFWTTTAAVCTWSASCGYSENNNIIIEANQRHYGESDPHGPNGRMVSLGSIESMQIRVHAGNLAEPVKVLDLVQPDNAQRNDPAAALNRAFLAEMQSSIEVLCHDRFFLISVSRISARMLGVKQASQISFSNDSEELCSATEKRSNATHIVLHSLYTKCNTERHVYGGREEYNNELRLTSEESANIVDYEVNRKIPPGSRMLTTTVIQIRCVKLVADEESGNENFTNMHETSATLSSSATASTQLEKCAIGFPLFYLFAQFNGTSPLFTVTTIQLPPTNGTRKLLLHISGKNHSFALQIYDSQWSTNAWMKFPHILRLGHRIFVNVMLQPTINSEQEKDDELKPLLKECFFTRQSSPTSLPRHSLIIAGCPVDTSVMVHYSRQPPEQQRRFSRFSVEPSQFYFSGSFMFLHCSVAVCSDDQTNNSYETCPNGLHCNEINFATPSLDEVDEERAVLLSLPVHKGHNQEVANEATYVSSGPLHPVIVDETARANCKPCESGHHLMSPEEKQLLVVRGLSTGSVIAISSAAFIVGVLLMAGLWYIYEMTKTDIVLRNKRHTFDNECTSSTESTSVPTVHTRLTSVNVV</sequence>
<keyword evidence="2" id="KW-1015">Disulfide bond</keyword>
<dbReference type="Gene3D" id="2.60.40.4100">
    <property type="entry name" value="Zona pellucida, ZP-C domain"/>
    <property type="match status" value="1"/>
</dbReference>
<dbReference type="EMBL" id="JYDL01000108">
    <property type="protein sequence ID" value="KRX16367.1"/>
    <property type="molecule type" value="Genomic_DNA"/>
</dbReference>